<protein>
    <recommendedName>
        <fullName evidence="3">DUF742 domain-containing protein</fullName>
    </recommendedName>
</protein>
<dbReference type="EMBL" id="MSIF01000002">
    <property type="protein sequence ID" value="OLF13223.1"/>
    <property type="molecule type" value="Genomic_DNA"/>
</dbReference>
<dbReference type="PANTHER" id="PTHR36221">
    <property type="entry name" value="DUF742 DOMAIN-CONTAINING PROTEIN"/>
    <property type="match status" value="1"/>
</dbReference>
<dbReference type="AlphaFoldDB" id="A0A7Z1B0I3"/>
<dbReference type="PANTHER" id="PTHR36221:SF1">
    <property type="entry name" value="DUF742 DOMAIN-CONTAINING PROTEIN"/>
    <property type="match status" value="1"/>
</dbReference>
<accession>A0A7Z1B0I3</accession>
<evidence type="ECO:0000313" key="1">
    <source>
        <dbReference type="EMBL" id="OLF13223.1"/>
    </source>
</evidence>
<dbReference type="Pfam" id="PF05331">
    <property type="entry name" value="DUF742"/>
    <property type="match status" value="1"/>
</dbReference>
<comment type="caution">
    <text evidence="1">The sequence shown here is derived from an EMBL/GenBank/DDBJ whole genome shotgun (WGS) entry which is preliminary data.</text>
</comment>
<evidence type="ECO:0008006" key="3">
    <source>
        <dbReference type="Google" id="ProtNLM"/>
    </source>
</evidence>
<dbReference type="InterPro" id="IPR007995">
    <property type="entry name" value="DUF742"/>
</dbReference>
<dbReference type="Proteomes" id="UP000185696">
    <property type="component" value="Unassembled WGS sequence"/>
</dbReference>
<evidence type="ECO:0000313" key="2">
    <source>
        <dbReference type="Proteomes" id="UP000185696"/>
    </source>
</evidence>
<organism evidence="1 2">
    <name type="scientific">Actinophytocola xinjiangensis</name>
    <dbReference type="NCBI Taxonomy" id="485602"/>
    <lineage>
        <taxon>Bacteria</taxon>
        <taxon>Bacillati</taxon>
        <taxon>Actinomycetota</taxon>
        <taxon>Actinomycetes</taxon>
        <taxon>Pseudonocardiales</taxon>
        <taxon>Pseudonocardiaceae</taxon>
    </lineage>
</organism>
<sequence length="110" mass="11733">MVRAYAWTGGRTRARVRLEIETLVSTTPRAEAADGLRSEHQAVAQLCRRSRSVAEVAALLSVPLGVVRVLLADMAALGLVAVHETAAGAQDGPDVELLHRVLRGLTNLRG</sequence>
<proteinExistence type="predicted"/>
<gene>
    <name evidence="1" type="ORF">BLA60_07545</name>
</gene>
<name>A0A7Z1B0I3_9PSEU</name>
<keyword evidence="2" id="KW-1185">Reference proteome</keyword>
<reference evidence="1 2" key="1">
    <citation type="submission" date="2016-12" db="EMBL/GenBank/DDBJ databases">
        <title>The draft genome sequence of Actinophytocola xinjiangensis.</title>
        <authorList>
            <person name="Wang W."/>
            <person name="Yuan L."/>
        </authorList>
    </citation>
    <scope>NUCLEOTIDE SEQUENCE [LARGE SCALE GENOMIC DNA]</scope>
    <source>
        <strain evidence="1 2">CGMCC 4.4663</strain>
    </source>
</reference>